<evidence type="ECO:0000256" key="1">
    <source>
        <dbReference type="SAM" id="MobiDB-lite"/>
    </source>
</evidence>
<protein>
    <submittedName>
        <fullName evidence="2">Uncharacterized protein</fullName>
    </submittedName>
</protein>
<feature type="compositionally biased region" description="Polar residues" evidence="1">
    <location>
        <begin position="24"/>
        <end position="50"/>
    </location>
</feature>
<organism evidence="2 3">
    <name type="scientific">Pseudocercospora eumusae</name>
    <dbReference type="NCBI Taxonomy" id="321146"/>
    <lineage>
        <taxon>Eukaryota</taxon>
        <taxon>Fungi</taxon>
        <taxon>Dikarya</taxon>
        <taxon>Ascomycota</taxon>
        <taxon>Pezizomycotina</taxon>
        <taxon>Dothideomycetes</taxon>
        <taxon>Dothideomycetidae</taxon>
        <taxon>Mycosphaerellales</taxon>
        <taxon>Mycosphaerellaceae</taxon>
        <taxon>Pseudocercospora</taxon>
    </lineage>
</organism>
<accession>A0A139HC43</accession>
<sequence length="140" mass="15509">MLFLRTTTRTTTVVRSSLSFRATRPQSFSTSVARHTSSDYGSGQHNNEPNSSEHKEHPGPPPPPKTSSSGTQKSRNGSQPKILSDSPPKEGEESEEVRKHNEEVAKRADRLHEHVNPEDVEKDKVPKGFWKGQGGVDKDP</sequence>
<comment type="caution">
    <text evidence="2">The sequence shown here is derived from an EMBL/GenBank/DDBJ whole genome shotgun (WGS) entry which is preliminary data.</text>
</comment>
<evidence type="ECO:0000313" key="3">
    <source>
        <dbReference type="Proteomes" id="UP000070133"/>
    </source>
</evidence>
<feature type="compositionally biased region" description="Basic and acidic residues" evidence="1">
    <location>
        <begin position="87"/>
        <end position="126"/>
    </location>
</feature>
<gene>
    <name evidence="2" type="ORF">AC578_4856</name>
</gene>
<feature type="compositionally biased region" description="Gly residues" evidence="1">
    <location>
        <begin position="131"/>
        <end position="140"/>
    </location>
</feature>
<dbReference type="EMBL" id="LFZN01000081">
    <property type="protein sequence ID" value="KXT00018.1"/>
    <property type="molecule type" value="Genomic_DNA"/>
</dbReference>
<feature type="region of interest" description="Disordered" evidence="1">
    <location>
        <begin position="1"/>
        <end position="140"/>
    </location>
</feature>
<feature type="compositionally biased region" description="Low complexity" evidence="1">
    <location>
        <begin position="1"/>
        <end position="21"/>
    </location>
</feature>
<evidence type="ECO:0000313" key="2">
    <source>
        <dbReference type="EMBL" id="KXT00018.1"/>
    </source>
</evidence>
<feature type="compositionally biased region" description="Polar residues" evidence="1">
    <location>
        <begin position="72"/>
        <end position="81"/>
    </location>
</feature>
<name>A0A139HC43_9PEZI</name>
<keyword evidence="3" id="KW-1185">Reference proteome</keyword>
<dbReference type="OrthoDB" id="5334244at2759"/>
<proteinExistence type="predicted"/>
<dbReference type="Proteomes" id="UP000070133">
    <property type="component" value="Unassembled WGS sequence"/>
</dbReference>
<reference evidence="2 3" key="1">
    <citation type="submission" date="2015-07" db="EMBL/GenBank/DDBJ databases">
        <title>Comparative genomics of the Sigatoka disease complex on banana suggests a link between parallel evolutionary changes in Pseudocercospora fijiensis and Pseudocercospora eumusae and increased virulence on the banana host.</title>
        <authorList>
            <person name="Chang T.-C."/>
            <person name="Salvucci A."/>
            <person name="Crous P.W."/>
            <person name="Stergiopoulos I."/>
        </authorList>
    </citation>
    <scope>NUCLEOTIDE SEQUENCE [LARGE SCALE GENOMIC DNA]</scope>
    <source>
        <strain evidence="2 3">CBS 114824</strain>
    </source>
</reference>
<dbReference type="AlphaFoldDB" id="A0A139HC43"/>